<reference evidence="1" key="1">
    <citation type="journal article" date="2014" name="Front. Microbiol.">
        <title>High frequency of phylogenetically diverse reductive dehalogenase-homologous genes in deep subseafloor sedimentary metagenomes.</title>
        <authorList>
            <person name="Kawai M."/>
            <person name="Futagami T."/>
            <person name="Toyoda A."/>
            <person name="Takaki Y."/>
            <person name="Nishi S."/>
            <person name="Hori S."/>
            <person name="Arai W."/>
            <person name="Tsubouchi T."/>
            <person name="Morono Y."/>
            <person name="Uchiyama I."/>
            <person name="Ito T."/>
            <person name="Fujiyama A."/>
            <person name="Inagaki F."/>
            <person name="Takami H."/>
        </authorList>
    </citation>
    <scope>NUCLEOTIDE SEQUENCE</scope>
    <source>
        <strain evidence="1">Expedition CK06-06</strain>
    </source>
</reference>
<name>X0YTB0_9ZZZZ</name>
<proteinExistence type="predicted"/>
<accession>X0YTB0</accession>
<evidence type="ECO:0000313" key="1">
    <source>
        <dbReference type="EMBL" id="GAG59809.1"/>
    </source>
</evidence>
<sequence length="77" mass="9205">MGMFDSIKYEMKCPKCGHKINSFQSKDGCCQLYNLNYWEVDNFYALCENCKTWVEFNRKNPRVEAPISDYEMTVREN</sequence>
<organism evidence="1">
    <name type="scientific">marine sediment metagenome</name>
    <dbReference type="NCBI Taxonomy" id="412755"/>
    <lineage>
        <taxon>unclassified sequences</taxon>
        <taxon>metagenomes</taxon>
        <taxon>ecological metagenomes</taxon>
    </lineage>
</organism>
<comment type="caution">
    <text evidence="1">The sequence shown here is derived from an EMBL/GenBank/DDBJ whole genome shotgun (WGS) entry which is preliminary data.</text>
</comment>
<gene>
    <name evidence="1" type="ORF">S01H4_09891</name>
</gene>
<protein>
    <submittedName>
        <fullName evidence="1">Uncharacterized protein</fullName>
    </submittedName>
</protein>
<dbReference type="AlphaFoldDB" id="X0YTB0"/>
<dbReference type="EMBL" id="BART01003675">
    <property type="protein sequence ID" value="GAG59809.1"/>
    <property type="molecule type" value="Genomic_DNA"/>
</dbReference>